<proteinExistence type="predicted"/>
<feature type="compositionally biased region" description="Polar residues" evidence="1">
    <location>
        <begin position="38"/>
        <end position="47"/>
    </location>
</feature>
<dbReference type="EMBL" id="LSBH01000003">
    <property type="protein sequence ID" value="OAQ81542.1"/>
    <property type="molecule type" value="Genomic_DNA"/>
</dbReference>
<dbReference type="AlphaFoldDB" id="A0A179GUU3"/>
<evidence type="ECO:0000313" key="3">
    <source>
        <dbReference type="Proteomes" id="UP000078240"/>
    </source>
</evidence>
<organism evidence="2 3">
    <name type="scientific">Purpureocillium lilacinum</name>
    <name type="common">Paecilomyces lilacinus</name>
    <dbReference type="NCBI Taxonomy" id="33203"/>
    <lineage>
        <taxon>Eukaryota</taxon>
        <taxon>Fungi</taxon>
        <taxon>Dikarya</taxon>
        <taxon>Ascomycota</taxon>
        <taxon>Pezizomycotina</taxon>
        <taxon>Sordariomycetes</taxon>
        <taxon>Hypocreomycetidae</taxon>
        <taxon>Hypocreales</taxon>
        <taxon>Ophiocordycipitaceae</taxon>
        <taxon>Purpureocillium</taxon>
    </lineage>
</organism>
<feature type="compositionally biased region" description="Low complexity" evidence="1">
    <location>
        <begin position="1"/>
        <end position="34"/>
    </location>
</feature>
<comment type="caution">
    <text evidence="2">The sequence shown here is derived from an EMBL/GenBank/DDBJ whole genome shotgun (WGS) entry which is preliminary data.</text>
</comment>
<sequence length="189" mass="20433">MSHSHSSSRPLPLSGSAPRVIRASPSSRSRASVAQGGNKHTSSSGPEQDSWAPLLSLSLSLQRADLLASQGSQWPPSVPYLVLHWVRVPSSKPPSVLPPVASFRLPPRPTWAFLARRPRLADLTLPGTVATWPHYHVTSAPCGRKCRSKPKTARIVGLIATRSYETHKTARRPTFISLSTPLSTPLSTS</sequence>
<protein>
    <submittedName>
        <fullName evidence="2">Uncharacterized protein</fullName>
    </submittedName>
</protein>
<reference evidence="2 3" key="1">
    <citation type="submission" date="2016-01" db="EMBL/GenBank/DDBJ databases">
        <title>Biosynthesis of antibiotic leucinostatins and their inhibition on Phytophthora in bio-control Purpureocillium lilacinum.</title>
        <authorList>
            <person name="Wang G."/>
            <person name="Liu Z."/>
            <person name="Lin R."/>
            <person name="Li E."/>
            <person name="Mao Z."/>
            <person name="Ling J."/>
            <person name="Yin W."/>
            <person name="Xie B."/>
        </authorList>
    </citation>
    <scope>NUCLEOTIDE SEQUENCE [LARGE SCALE GENOMIC DNA]</scope>
    <source>
        <strain evidence="2">PLBJ-1</strain>
    </source>
</reference>
<accession>A0A179GUU3</accession>
<dbReference type="Proteomes" id="UP000078240">
    <property type="component" value="Unassembled WGS sequence"/>
</dbReference>
<gene>
    <name evidence="2" type="ORF">VFPBJ_04126</name>
</gene>
<name>A0A179GUU3_PURLI</name>
<evidence type="ECO:0000256" key="1">
    <source>
        <dbReference type="SAM" id="MobiDB-lite"/>
    </source>
</evidence>
<evidence type="ECO:0000313" key="2">
    <source>
        <dbReference type="EMBL" id="OAQ81542.1"/>
    </source>
</evidence>
<feature type="region of interest" description="Disordered" evidence="1">
    <location>
        <begin position="1"/>
        <end position="50"/>
    </location>
</feature>